<keyword evidence="3" id="KW-1185">Reference proteome</keyword>
<feature type="compositionally biased region" description="Low complexity" evidence="1">
    <location>
        <begin position="38"/>
        <end position="50"/>
    </location>
</feature>
<reference evidence="2" key="1">
    <citation type="submission" date="2020-08" db="EMBL/GenBank/DDBJ databases">
        <title>Plant Genome Project.</title>
        <authorList>
            <person name="Zhang R.-G."/>
        </authorList>
    </citation>
    <scope>NUCLEOTIDE SEQUENCE</scope>
    <source>
        <strain evidence="2">WSP0</strain>
        <tissue evidence="2">Leaf</tissue>
    </source>
</reference>
<sequence length="130" mass="15332">MAVALSSLFTVRAASWDTQQRLPYNRQRTKPKKPQNPPTTTTPTLTLTATPNNTIDSSISALLQRKIRKPIRGIATYVKNWRKRIWVTRHGCRLHRRWRSRVRYTMPHRWRILGTVYTSYMLGDTSCFHH</sequence>
<organism evidence="2 3">
    <name type="scientific">Rhododendron griersonianum</name>
    <dbReference type="NCBI Taxonomy" id="479676"/>
    <lineage>
        <taxon>Eukaryota</taxon>
        <taxon>Viridiplantae</taxon>
        <taxon>Streptophyta</taxon>
        <taxon>Embryophyta</taxon>
        <taxon>Tracheophyta</taxon>
        <taxon>Spermatophyta</taxon>
        <taxon>Magnoliopsida</taxon>
        <taxon>eudicotyledons</taxon>
        <taxon>Gunneridae</taxon>
        <taxon>Pentapetalae</taxon>
        <taxon>asterids</taxon>
        <taxon>Ericales</taxon>
        <taxon>Ericaceae</taxon>
        <taxon>Ericoideae</taxon>
        <taxon>Rhodoreae</taxon>
        <taxon>Rhododendron</taxon>
    </lineage>
</organism>
<gene>
    <name evidence="2" type="ORF">RHGRI_025089</name>
</gene>
<evidence type="ECO:0000313" key="2">
    <source>
        <dbReference type="EMBL" id="KAG5537867.1"/>
    </source>
</evidence>
<dbReference type="EMBL" id="JACTNZ010000008">
    <property type="protein sequence ID" value="KAG5537867.1"/>
    <property type="molecule type" value="Genomic_DNA"/>
</dbReference>
<dbReference type="Proteomes" id="UP000823749">
    <property type="component" value="Chromosome 8"/>
</dbReference>
<evidence type="ECO:0008006" key="4">
    <source>
        <dbReference type="Google" id="ProtNLM"/>
    </source>
</evidence>
<evidence type="ECO:0000256" key="1">
    <source>
        <dbReference type="SAM" id="MobiDB-lite"/>
    </source>
</evidence>
<accession>A0AAV6J9R9</accession>
<evidence type="ECO:0000313" key="3">
    <source>
        <dbReference type="Proteomes" id="UP000823749"/>
    </source>
</evidence>
<proteinExistence type="predicted"/>
<name>A0AAV6J9R9_9ERIC</name>
<comment type="caution">
    <text evidence="2">The sequence shown here is derived from an EMBL/GenBank/DDBJ whole genome shotgun (WGS) entry which is preliminary data.</text>
</comment>
<protein>
    <recommendedName>
        <fullName evidence="4">Secreted protein</fullName>
    </recommendedName>
</protein>
<dbReference type="AlphaFoldDB" id="A0AAV6J9R9"/>
<feature type="region of interest" description="Disordered" evidence="1">
    <location>
        <begin position="20"/>
        <end position="50"/>
    </location>
</feature>